<proteinExistence type="predicted"/>
<evidence type="ECO:0008006" key="3">
    <source>
        <dbReference type="Google" id="ProtNLM"/>
    </source>
</evidence>
<reference evidence="1 2" key="1">
    <citation type="submission" date="2020-03" db="EMBL/GenBank/DDBJ databases">
        <title>WGS of actinomycetes isolated from Thailand.</title>
        <authorList>
            <person name="Thawai C."/>
        </authorList>
    </citation>
    <scope>NUCLEOTIDE SEQUENCE [LARGE SCALE GENOMIC DNA]</scope>
    <source>
        <strain evidence="1 2">PRB2-1</strain>
    </source>
</reference>
<keyword evidence="2" id="KW-1185">Reference proteome</keyword>
<gene>
    <name evidence="1" type="ORF">HCN08_01670</name>
</gene>
<protein>
    <recommendedName>
        <fullName evidence="3">Lipoprotein</fullName>
    </recommendedName>
</protein>
<dbReference type="RefSeq" id="WP_167980980.1">
    <property type="nucleotide sequence ID" value="NZ_JAATEJ010000001.1"/>
</dbReference>
<comment type="caution">
    <text evidence="1">The sequence shown here is derived from an EMBL/GenBank/DDBJ whole genome shotgun (WGS) entry which is preliminary data.</text>
</comment>
<sequence length="119" mass="12293">MVAALAAGAAVSVAACDPDDGLGSSAVSVTTDQLATHALKHDGVQVQWLSCSAQTKRTSASVDCVGRTDEQQKISVKGEVTKQMDDLCVRGRLTATVGSRQVFAVQGLGNCENRTAARS</sequence>
<accession>A0ABX0ZH42</accession>
<organism evidence="1 2">
    <name type="scientific">Actinacidiphila epipremni</name>
    <dbReference type="NCBI Taxonomy" id="2053013"/>
    <lineage>
        <taxon>Bacteria</taxon>
        <taxon>Bacillati</taxon>
        <taxon>Actinomycetota</taxon>
        <taxon>Actinomycetes</taxon>
        <taxon>Kitasatosporales</taxon>
        <taxon>Streptomycetaceae</taxon>
        <taxon>Actinacidiphila</taxon>
    </lineage>
</organism>
<dbReference type="Proteomes" id="UP000734511">
    <property type="component" value="Unassembled WGS sequence"/>
</dbReference>
<dbReference type="EMBL" id="JAATEJ010000001">
    <property type="protein sequence ID" value="NJP42131.1"/>
    <property type="molecule type" value="Genomic_DNA"/>
</dbReference>
<name>A0ABX0ZH42_9ACTN</name>
<evidence type="ECO:0000313" key="2">
    <source>
        <dbReference type="Proteomes" id="UP000734511"/>
    </source>
</evidence>
<evidence type="ECO:0000313" key="1">
    <source>
        <dbReference type="EMBL" id="NJP42131.1"/>
    </source>
</evidence>